<dbReference type="Pfam" id="PF13966">
    <property type="entry name" value="zf-RVT"/>
    <property type="match status" value="1"/>
</dbReference>
<dbReference type="PROSITE" id="PS50878">
    <property type="entry name" value="RT_POL"/>
    <property type="match status" value="1"/>
</dbReference>
<organism evidence="2">
    <name type="scientific">Nicotiana tabacum</name>
    <name type="common">Common tobacco</name>
    <dbReference type="NCBI Taxonomy" id="4097"/>
    <lineage>
        <taxon>Eukaryota</taxon>
        <taxon>Viridiplantae</taxon>
        <taxon>Streptophyta</taxon>
        <taxon>Embryophyta</taxon>
        <taxon>Tracheophyta</taxon>
        <taxon>Spermatophyta</taxon>
        <taxon>Magnoliopsida</taxon>
        <taxon>eudicotyledons</taxon>
        <taxon>Gunneridae</taxon>
        <taxon>Pentapetalae</taxon>
        <taxon>asterids</taxon>
        <taxon>lamiids</taxon>
        <taxon>Solanales</taxon>
        <taxon>Solanaceae</taxon>
        <taxon>Nicotianoideae</taxon>
        <taxon>Nicotianeae</taxon>
        <taxon>Nicotiana</taxon>
    </lineage>
</organism>
<dbReference type="OMA" id="LEREIVC"/>
<dbReference type="InterPro" id="IPR000477">
    <property type="entry name" value="RT_dom"/>
</dbReference>
<dbReference type="InterPro" id="IPR005135">
    <property type="entry name" value="Endo/exonuclease/phosphatase"/>
</dbReference>
<evidence type="ECO:0000259" key="1">
    <source>
        <dbReference type="PROSITE" id="PS50878"/>
    </source>
</evidence>
<dbReference type="AlphaFoldDB" id="A0A1S4DGA5"/>
<dbReference type="PaxDb" id="4097-A0A1S4DGA5"/>
<dbReference type="CDD" id="cd01650">
    <property type="entry name" value="RT_nLTR_like"/>
    <property type="match status" value="1"/>
</dbReference>
<dbReference type="Pfam" id="PF00078">
    <property type="entry name" value="RVT_1"/>
    <property type="match status" value="1"/>
</dbReference>
<dbReference type="Pfam" id="PF03372">
    <property type="entry name" value="Exo_endo_phos"/>
    <property type="match status" value="1"/>
</dbReference>
<dbReference type="KEGG" id="nta:107829334"/>
<dbReference type="GO" id="GO:0003824">
    <property type="term" value="F:catalytic activity"/>
    <property type="evidence" value="ECO:0007669"/>
    <property type="project" value="InterPro"/>
</dbReference>
<evidence type="ECO:0000313" key="2">
    <source>
        <dbReference type="RefSeq" id="XP_016512294.1"/>
    </source>
</evidence>
<sequence length="670" mass="76644">MVTGKQNGIDCILTVVHGFNTVEKRKALWDQLKAMAPIINKHWLISGDFNAILHPSDRLSGITISVAELKDFSKYCNALLLNEIPWKGEYYTWTNKQRGNDRVCSRIDKVIANDEWMLQCGHLTAVYGELFISDHTPLLIPMREARRNIKVPFKFFNDPEAIKEEFVSFYKYLMETAASKLPAVNILVMRNFPCLSHTQQLELCAPITEEEIYEGLSSIGDDKAPGIDDFNVVFFKQTWCIVKNEVYEAVQDLFTTGTLYKAINCTTLTLVPKVPNPDTVKDYGPIASCTVLYKITAKVITSRLQKVMAYIILEARAGFIPGRKIADNIILAHELIKSYGRKHISLRCMIKVDLQKAYDSLEWIYLEQVMEGLRFLEKFIKWVMNCIKTVNYSIILNGESVAPFNAAKGLIQGDPMSHFLFAIAIEYLSRLLKDLQHEKSYKFHPRCRRLGITHLSFVDDLLLFARGDSEYVERLHACFTTFSAASGLQANLTKSAVYCGGMAHREKEAIVQQLAKVIQIVETHCRSSLWSGSDTITKKALITWEKICLPKSTRGLNLHNLQVWNNAAIAKTHWDLTHKQDKLWIKWIHAYYIKDQSLGTMTIPQTSSWMDRLLTVDRLLRWGLNVQAVCAMCQAHNETRNHLFAECRYAEAIWNKVSKWAQQQFYGGSN</sequence>
<protein>
    <recommendedName>
        <fullName evidence="1">Reverse transcriptase domain-containing protein</fullName>
    </recommendedName>
</protein>
<dbReference type="PANTHER" id="PTHR33116:SF66">
    <property type="entry name" value="REVERSE TRANSCRIPTASE ZINC-BINDING DOMAIN-CONTAINING PROTEIN"/>
    <property type="match status" value="1"/>
</dbReference>
<proteinExistence type="predicted"/>
<feature type="domain" description="Reverse transcriptase" evidence="1">
    <location>
        <begin position="252"/>
        <end position="549"/>
    </location>
</feature>
<dbReference type="InterPro" id="IPR026960">
    <property type="entry name" value="RVT-Znf"/>
</dbReference>
<accession>A0A1S4DGA5</accession>
<dbReference type="OrthoDB" id="1259371at2759"/>
<name>A0A1S4DGA5_TOBAC</name>
<dbReference type="RefSeq" id="XP_016512294.1">
    <property type="nucleotide sequence ID" value="XM_016656808.1"/>
</dbReference>
<dbReference type="InterPro" id="IPR036691">
    <property type="entry name" value="Endo/exonu/phosph_ase_sf"/>
</dbReference>
<gene>
    <name evidence="2" type="primary">LOC107829334</name>
</gene>
<dbReference type="Gene3D" id="3.60.10.10">
    <property type="entry name" value="Endonuclease/exonuclease/phosphatase"/>
    <property type="match status" value="1"/>
</dbReference>
<dbReference type="PANTHER" id="PTHR33116">
    <property type="entry name" value="REVERSE TRANSCRIPTASE ZINC-BINDING DOMAIN-CONTAINING PROTEIN-RELATED-RELATED"/>
    <property type="match status" value="1"/>
</dbReference>
<reference evidence="2" key="1">
    <citation type="submission" date="2025-08" db="UniProtKB">
        <authorList>
            <consortium name="RefSeq"/>
        </authorList>
    </citation>
    <scope>IDENTIFICATION</scope>
</reference>
<dbReference type="SUPFAM" id="SSF56219">
    <property type="entry name" value="DNase I-like"/>
    <property type="match status" value="1"/>
</dbReference>